<feature type="region of interest" description="Disordered" evidence="1">
    <location>
        <begin position="1"/>
        <end position="28"/>
    </location>
</feature>
<feature type="compositionally biased region" description="Basic and acidic residues" evidence="1">
    <location>
        <begin position="653"/>
        <end position="663"/>
    </location>
</feature>
<sequence>MISTSPSSQQPFRHARTNSHSHSRLRTSKSAFSLEGLGFAPKLASSRTGTAARFSTSSSSAVLASSMGNRSAAGHGRVASLTAPTSHLPSAPSSAGSTGSNNNPSARSSMRFWRGKSLKGTLAPLERGWERGRAFSPELGGVEEGPGSPCSIIVIQPPSPPSPHPSTTSFLPSALEPMASRIRTRSMSPSERSSSSLEFDSGAQEGKNKKQRRRGIRDTQEEMYHPFANPHSSGEYRVSSGSSVSTASTSRPGDRRPSVSSTTSSASSASAYSQMDQMDADEARAYGLGLGLAFPPVPSRSTAGMKEKRMSLAPSLGSLGSAGSSRSGTPSLDLPSPRSSSVASYSPPTPDAHSAVFAESPGKRNGRNWDVPLELGGLPASDTARTITQSSRPVLTLSTRSSTSALTTAAAPASPMSARQSRTEFASLQTPKASQGRKLPSLATPAFALRPSNSSAGGTPGAGLRSSVSAHPASSTLPFPLSSTGSNPASASSAPPGSALPLPPVLSLRSTSSNPASASSATPSSTLPRSRTLTRSLSRKRSDSALAPAKAPPAGPLPSLPPVPKLPAFPSLAAGAAPKAPMLPSPNDSLIDDILERFPLPPGSKRFSSESDSSGRSELLTPDLSLDLSNLGAWSPVQLFSTDYAEPDLPTPVERRMREREKGATSVPLERMLSMSRKAAPGWMSATSERSGYFEDDVEEDEVGVHPFARSTLPYV</sequence>
<feature type="compositionally biased region" description="Pro residues" evidence="1">
    <location>
        <begin position="550"/>
        <end position="567"/>
    </location>
</feature>
<dbReference type="AlphaFoldDB" id="A0A167KSJ2"/>
<feature type="compositionally biased region" description="Basic residues" evidence="1">
    <location>
        <begin position="13"/>
        <end position="27"/>
    </location>
</feature>
<feature type="compositionally biased region" description="Low complexity" evidence="1">
    <location>
        <begin position="390"/>
        <end position="419"/>
    </location>
</feature>
<gene>
    <name evidence="2" type="ORF">CALVIDRAFT_599436</name>
</gene>
<dbReference type="STRING" id="1330018.A0A167KSJ2"/>
<feature type="compositionally biased region" description="Low complexity" evidence="1">
    <location>
        <begin position="232"/>
        <end position="251"/>
    </location>
</feature>
<organism evidence="2 3">
    <name type="scientific">Calocera viscosa (strain TUFC12733)</name>
    <dbReference type="NCBI Taxonomy" id="1330018"/>
    <lineage>
        <taxon>Eukaryota</taxon>
        <taxon>Fungi</taxon>
        <taxon>Dikarya</taxon>
        <taxon>Basidiomycota</taxon>
        <taxon>Agaricomycotina</taxon>
        <taxon>Dacrymycetes</taxon>
        <taxon>Dacrymycetales</taxon>
        <taxon>Dacrymycetaceae</taxon>
        <taxon>Calocera</taxon>
    </lineage>
</organism>
<dbReference type="Proteomes" id="UP000076738">
    <property type="component" value="Unassembled WGS sequence"/>
</dbReference>
<evidence type="ECO:0000256" key="1">
    <source>
        <dbReference type="SAM" id="MobiDB-lite"/>
    </source>
</evidence>
<feature type="region of interest" description="Disordered" evidence="1">
    <location>
        <begin position="136"/>
        <end position="276"/>
    </location>
</feature>
<feature type="compositionally biased region" description="Low complexity" evidence="1">
    <location>
        <begin position="185"/>
        <end position="196"/>
    </location>
</feature>
<feature type="compositionally biased region" description="Low complexity" evidence="1">
    <location>
        <begin position="258"/>
        <end position="273"/>
    </location>
</feature>
<feature type="compositionally biased region" description="Polar residues" evidence="1">
    <location>
        <begin position="423"/>
        <end position="433"/>
    </location>
</feature>
<feature type="compositionally biased region" description="Low complexity" evidence="1">
    <location>
        <begin position="44"/>
        <end position="66"/>
    </location>
</feature>
<dbReference type="EMBL" id="KV417291">
    <property type="protein sequence ID" value="KZO94956.1"/>
    <property type="molecule type" value="Genomic_DNA"/>
</dbReference>
<keyword evidence="3" id="KW-1185">Reference proteome</keyword>
<feature type="region of interest" description="Disordered" evidence="1">
    <location>
        <begin position="44"/>
        <end position="113"/>
    </location>
</feature>
<feature type="compositionally biased region" description="Low complexity" evidence="1">
    <location>
        <begin position="89"/>
        <end position="106"/>
    </location>
</feature>
<feature type="compositionally biased region" description="Polar residues" evidence="1">
    <location>
        <begin position="466"/>
        <end position="477"/>
    </location>
</feature>
<feature type="compositionally biased region" description="Low complexity" evidence="1">
    <location>
        <begin position="481"/>
        <end position="536"/>
    </location>
</feature>
<dbReference type="OrthoDB" id="10625797at2759"/>
<accession>A0A167KSJ2</accession>
<evidence type="ECO:0000313" key="2">
    <source>
        <dbReference type="EMBL" id="KZO94956.1"/>
    </source>
</evidence>
<feature type="compositionally biased region" description="Low complexity" evidence="1">
    <location>
        <begin position="311"/>
        <end position="346"/>
    </location>
</feature>
<protein>
    <submittedName>
        <fullName evidence="2">Uncharacterized protein</fullName>
    </submittedName>
</protein>
<proteinExistence type="predicted"/>
<reference evidence="2 3" key="1">
    <citation type="journal article" date="2016" name="Mol. Biol. Evol.">
        <title>Comparative Genomics of Early-Diverging Mushroom-Forming Fungi Provides Insights into the Origins of Lignocellulose Decay Capabilities.</title>
        <authorList>
            <person name="Nagy L.G."/>
            <person name="Riley R."/>
            <person name="Tritt A."/>
            <person name="Adam C."/>
            <person name="Daum C."/>
            <person name="Floudas D."/>
            <person name="Sun H."/>
            <person name="Yadav J.S."/>
            <person name="Pangilinan J."/>
            <person name="Larsson K.H."/>
            <person name="Matsuura K."/>
            <person name="Barry K."/>
            <person name="Labutti K."/>
            <person name="Kuo R."/>
            <person name="Ohm R.A."/>
            <person name="Bhattacharya S.S."/>
            <person name="Shirouzu T."/>
            <person name="Yoshinaga Y."/>
            <person name="Martin F.M."/>
            <person name="Grigoriev I.V."/>
            <person name="Hibbett D.S."/>
        </authorList>
    </citation>
    <scope>NUCLEOTIDE SEQUENCE [LARGE SCALE GENOMIC DNA]</scope>
    <source>
        <strain evidence="2 3">TUFC12733</strain>
    </source>
</reference>
<evidence type="ECO:0000313" key="3">
    <source>
        <dbReference type="Proteomes" id="UP000076738"/>
    </source>
</evidence>
<name>A0A167KSJ2_CALVF</name>
<feature type="region of interest" description="Disordered" evidence="1">
    <location>
        <begin position="644"/>
        <end position="671"/>
    </location>
</feature>
<feature type="region of interest" description="Disordered" evidence="1">
    <location>
        <begin position="290"/>
        <end position="618"/>
    </location>
</feature>
<feature type="compositionally biased region" description="Polar residues" evidence="1">
    <location>
        <begin position="1"/>
        <end position="11"/>
    </location>
</feature>